<dbReference type="PANTHER" id="PTHR47020:SF1">
    <property type="entry name" value="HILLARIN"/>
    <property type="match status" value="1"/>
</dbReference>
<evidence type="ECO:0000259" key="1">
    <source>
        <dbReference type="Pfam" id="PF23265"/>
    </source>
</evidence>
<sequence>MSKGKDSSRLVVHYLYLSVACLFTAEYVQKQVVKATENSPTFANGKTLDKSAKAADERIIALPSAPAGYHTPNPFMAQDKLAKLQAPDHFLQKDEKLDGAVYKNQPIDDEARKLARGGARPSNWTDLHYNLIGNRHLKSEEDTVRALFSWLCSLDPNCAPFPLQQTVKKKQPIDKIEWILNGIVDGSSLYFQAFQALCNFSGIECHVVRGIAKGVAYEVGQKLTSREEREPILDPKTHTITNPKFIPLEHAWNACKIDGNWYLFDPSWAAKRLAFGLPEEDSENKENKTNPIQSPITAASMTVLKQYQTDMFYFMTKPAKLIYTHFPADERWQFLQTPQTLKKFQDCVLLKPSFFRYGLSLYSHREGYLPVKNELTLKFLLPEVNTEKLLFTYNLNLEGLGQIYQGKNLSTYGMHTISLREKMVTFLFRFPRPGYKVYALFDLDEVQLHSQNKEELLQRLPKVIPFPPCNQSSYGPTVKASQFCLQTLPLNLDPVISAKNGLVEIRFCQSNLEIPLPKMAARLKCIQLKDIELNNCILHRQIEASKATTGFSSLWTTQSSQGPCIPMNVVTAYLPKIGEYALEVFAKPSDAEEIDSYHLVWQFLINSDHCWDLSESTQDRLSMIEMGPREPDWSRLGFKTCSHLDPLIRVPTVARTGLDAKHRNRTENEIISNFMATHGSNQLSSLGSGGFPADDSNMGSQVTVIDRSMEQDESITRTLSPVQEAQSEIRPRDYDFQVVLEISDKNRVILLAQMVDISTDEEQDVTDYILKEVEDEDDRLHREELRGAGLSDNSLNSTPADKVIYLVRVPKGGRFYKLFFYANEKEAMDEDVQIPLVYTYLIEAPSRITSSEFPYIGSLAGPFPEKDHKSHNVSLRN</sequence>
<dbReference type="InterPro" id="IPR038765">
    <property type="entry name" value="Papain-like_cys_pep_sf"/>
</dbReference>
<dbReference type="Pfam" id="PF23265">
    <property type="entry name" value="Ig-like_KY"/>
    <property type="match status" value="1"/>
</dbReference>
<accession>A0ABD2QGW9</accession>
<gene>
    <name evidence="2" type="primary">CCDC39_1</name>
    <name evidence="2" type="ORF">Ciccas_002556</name>
</gene>
<dbReference type="PANTHER" id="PTHR47020">
    <property type="entry name" value="HILLARIN"/>
    <property type="match status" value="1"/>
</dbReference>
<keyword evidence="3" id="KW-1185">Reference proteome</keyword>
<proteinExistence type="predicted"/>
<dbReference type="PROSITE" id="PS51257">
    <property type="entry name" value="PROKAR_LIPOPROTEIN"/>
    <property type="match status" value="1"/>
</dbReference>
<dbReference type="InterPro" id="IPR053041">
    <property type="entry name" value="Transglut-like_Superfamily_Mod"/>
</dbReference>
<organism evidence="2 3">
    <name type="scientific">Cichlidogyrus casuarinus</name>
    <dbReference type="NCBI Taxonomy" id="1844966"/>
    <lineage>
        <taxon>Eukaryota</taxon>
        <taxon>Metazoa</taxon>
        <taxon>Spiralia</taxon>
        <taxon>Lophotrochozoa</taxon>
        <taxon>Platyhelminthes</taxon>
        <taxon>Monogenea</taxon>
        <taxon>Monopisthocotylea</taxon>
        <taxon>Dactylogyridea</taxon>
        <taxon>Ancyrocephalidae</taxon>
        <taxon>Cichlidogyrus</taxon>
    </lineage>
</organism>
<dbReference type="InterPro" id="IPR056564">
    <property type="entry name" value="Ig-like_KY"/>
</dbReference>
<name>A0ABD2QGW9_9PLAT</name>
<dbReference type="EMBL" id="JBJKFK010000204">
    <property type="protein sequence ID" value="KAL3318773.1"/>
    <property type="molecule type" value="Genomic_DNA"/>
</dbReference>
<evidence type="ECO:0000313" key="3">
    <source>
        <dbReference type="Proteomes" id="UP001626550"/>
    </source>
</evidence>
<dbReference type="AlphaFoldDB" id="A0ABD2QGW9"/>
<comment type="caution">
    <text evidence="2">The sequence shown here is derived from an EMBL/GenBank/DDBJ whole genome shotgun (WGS) entry which is preliminary data.</text>
</comment>
<feature type="domain" description="KY-like immunoglobulin-like" evidence="1">
    <location>
        <begin position="341"/>
        <end position="434"/>
    </location>
</feature>
<evidence type="ECO:0000313" key="2">
    <source>
        <dbReference type="EMBL" id="KAL3318773.1"/>
    </source>
</evidence>
<dbReference type="SUPFAM" id="SSF54001">
    <property type="entry name" value="Cysteine proteinases"/>
    <property type="match status" value="1"/>
</dbReference>
<dbReference type="Proteomes" id="UP001626550">
    <property type="component" value="Unassembled WGS sequence"/>
</dbReference>
<reference evidence="2 3" key="1">
    <citation type="submission" date="2024-11" db="EMBL/GenBank/DDBJ databases">
        <title>Adaptive evolution of stress response genes in parasites aligns with host niche diversity.</title>
        <authorList>
            <person name="Hahn C."/>
            <person name="Resl P."/>
        </authorList>
    </citation>
    <scope>NUCLEOTIDE SEQUENCE [LARGE SCALE GENOMIC DNA]</scope>
    <source>
        <strain evidence="2">EGGRZ-B1_66</strain>
        <tissue evidence="2">Body</tissue>
    </source>
</reference>
<protein>
    <submittedName>
        <fullName evidence="2">Coiled-coil domain-containing protein 39</fullName>
    </submittedName>
</protein>